<sequence length="38" mass="3945">TWSRVTSSRWLTPSPRYDGASPTSVPAPPPPPSGSPAP</sequence>
<proteinExistence type="predicted"/>
<reference evidence="2" key="1">
    <citation type="submission" date="2020-02" db="EMBL/GenBank/DDBJ databases">
        <authorList>
            <person name="Meier V. D."/>
        </authorList>
    </citation>
    <scope>NUCLEOTIDE SEQUENCE</scope>
    <source>
        <strain evidence="2">AVDCRST_MAG72</strain>
    </source>
</reference>
<protein>
    <submittedName>
        <fullName evidence="2">Uncharacterized protein</fullName>
    </submittedName>
</protein>
<accession>A0A6J4M9E5</accession>
<organism evidence="2">
    <name type="scientific">uncultured Nocardioidaceae bacterium</name>
    <dbReference type="NCBI Taxonomy" id="253824"/>
    <lineage>
        <taxon>Bacteria</taxon>
        <taxon>Bacillati</taxon>
        <taxon>Actinomycetota</taxon>
        <taxon>Actinomycetes</taxon>
        <taxon>Propionibacteriales</taxon>
        <taxon>Nocardioidaceae</taxon>
        <taxon>environmental samples</taxon>
    </lineage>
</organism>
<evidence type="ECO:0000256" key="1">
    <source>
        <dbReference type="SAM" id="MobiDB-lite"/>
    </source>
</evidence>
<feature type="compositionally biased region" description="Pro residues" evidence="1">
    <location>
        <begin position="25"/>
        <end position="38"/>
    </location>
</feature>
<feature type="non-terminal residue" evidence="2">
    <location>
        <position position="38"/>
    </location>
</feature>
<name>A0A6J4M9E5_9ACTN</name>
<feature type="region of interest" description="Disordered" evidence="1">
    <location>
        <begin position="1"/>
        <end position="38"/>
    </location>
</feature>
<dbReference type="EMBL" id="CADCUJ010000071">
    <property type="protein sequence ID" value="CAA9353792.1"/>
    <property type="molecule type" value="Genomic_DNA"/>
</dbReference>
<dbReference type="AlphaFoldDB" id="A0A6J4M9E5"/>
<gene>
    <name evidence="2" type="ORF">AVDCRST_MAG72-1595</name>
</gene>
<feature type="non-terminal residue" evidence="2">
    <location>
        <position position="1"/>
    </location>
</feature>
<feature type="compositionally biased region" description="Polar residues" evidence="1">
    <location>
        <begin position="1"/>
        <end position="11"/>
    </location>
</feature>
<evidence type="ECO:0000313" key="2">
    <source>
        <dbReference type="EMBL" id="CAA9353792.1"/>
    </source>
</evidence>